<evidence type="ECO:0000313" key="2">
    <source>
        <dbReference type="Proteomes" id="UP000799437"/>
    </source>
</evidence>
<dbReference type="Proteomes" id="UP000799437">
    <property type="component" value="Unassembled WGS sequence"/>
</dbReference>
<dbReference type="RefSeq" id="XP_033596770.1">
    <property type="nucleotide sequence ID" value="XM_033739369.1"/>
</dbReference>
<dbReference type="PANTHER" id="PTHR38115:SF1">
    <property type="entry name" value="LIPOCALIN-LIKE DOMAIN-CONTAINING PROTEIN"/>
    <property type="match status" value="1"/>
</dbReference>
<dbReference type="GeneID" id="54480423"/>
<dbReference type="OrthoDB" id="425354at2759"/>
<dbReference type="PANTHER" id="PTHR38115">
    <property type="entry name" value="LIPOCALIN-LIKE DOMAIN-CONTAINING PROTEIN"/>
    <property type="match status" value="1"/>
</dbReference>
<dbReference type="EMBL" id="ML996581">
    <property type="protein sequence ID" value="KAF2754319.1"/>
    <property type="molecule type" value="Genomic_DNA"/>
</dbReference>
<reference evidence="1" key="1">
    <citation type="journal article" date="2020" name="Stud. Mycol.">
        <title>101 Dothideomycetes genomes: a test case for predicting lifestyles and emergence of pathogens.</title>
        <authorList>
            <person name="Haridas S."/>
            <person name="Albert R."/>
            <person name="Binder M."/>
            <person name="Bloem J."/>
            <person name="Labutti K."/>
            <person name="Salamov A."/>
            <person name="Andreopoulos B."/>
            <person name="Baker S."/>
            <person name="Barry K."/>
            <person name="Bills G."/>
            <person name="Bluhm B."/>
            <person name="Cannon C."/>
            <person name="Castanera R."/>
            <person name="Culley D."/>
            <person name="Daum C."/>
            <person name="Ezra D."/>
            <person name="Gonzalez J."/>
            <person name="Henrissat B."/>
            <person name="Kuo A."/>
            <person name="Liang C."/>
            <person name="Lipzen A."/>
            <person name="Lutzoni F."/>
            <person name="Magnuson J."/>
            <person name="Mondo S."/>
            <person name="Nolan M."/>
            <person name="Ohm R."/>
            <person name="Pangilinan J."/>
            <person name="Park H.-J."/>
            <person name="Ramirez L."/>
            <person name="Alfaro M."/>
            <person name="Sun H."/>
            <person name="Tritt A."/>
            <person name="Yoshinaga Y."/>
            <person name="Zwiers L.-H."/>
            <person name="Turgeon B."/>
            <person name="Goodwin S."/>
            <person name="Spatafora J."/>
            <person name="Crous P."/>
            <person name="Grigoriev I."/>
        </authorList>
    </citation>
    <scope>NUCLEOTIDE SEQUENCE</scope>
    <source>
        <strain evidence="1">CBS 121739</strain>
    </source>
</reference>
<evidence type="ECO:0000313" key="1">
    <source>
        <dbReference type="EMBL" id="KAF2754319.1"/>
    </source>
</evidence>
<dbReference type="AlphaFoldDB" id="A0A6A6VWT8"/>
<name>A0A6A6VWT8_9PEZI</name>
<organism evidence="1 2">
    <name type="scientific">Pseudovirgaria hyperparasitica</name>
    <dbReference type="NCBI Taxonomy" id="470096"/>
    <lineage>
        <taxon>Eukaryota</taxon>
        <taxon>Fungi</taxon>
        <taxon>Dikarya</taxon>
        <taxon>Ascomycota</taxon>
        <taxon>Pezizomycotina</taxon>
        <taxon>Dothideomycetes</taxon>
        <taxon>Dothideomycetes incertae sedis</taxon>
        <taxon>Acrospermales</taxon>
        <taxon>Acrospermaceae</taxon>
        <taxon>Pseudovirgaria</taxon>
    </lineage>
</organism>
<dbReference type="InterPro" id="IPR053037">
    <property type="entry name" value="Pericyclase_pydY-like"/>
</dbReference>
<keyword evidence="2" id="KW-1185">Reference proteome</keyword>
<accession>A0A6A6VWT8</accession>
<gene>
    <name evidence="1" type="ORF">EJ05DRAFT_155973</name>
</gene>
<sequence>MAAPPSITMDNLTGTYVMERKVSDAPDAILAFQGMSWLTRQAISWATITLHVRHTKDSATGADHIDIVQKLTGGFEGTREQRIVDGTVRTHEDHVFGKVHGKSTWVARLADVGSERRDASYLSDEDRAFLVEGWGAEMEGSERVFLGYVEAESGWVAWSVWGFKEVEIEGVSERRWARHHVVVKPATGESKRARMYYDYLGPLEEGEVEKPAQDDGISDV</sequence>
<proteinExistence type="predicted"/>
<protein>
    <submittedName>
        <fullName evidence="1">Uncharacterized protein</fullName>
    </submittedName>
</protein>